<dbReference type="SUPFAM" id="SSF52317">
    <property type="entry name" value="Class I glutamine amidotransferase-like"/>
    <property type="match status" value="1"/>
</dbReference>
<dbReference type="AlphaFoldDB" id="A0A7T8B9Y0"/>
<dbReference type="GO" id="GO:0006508">
    <property type="term" value="P:proteolysis"/>
    <property type="evidence" value="ECO:0007669"/>
    <property type="project" value="UniProtKB-KW"/>
</dbReference>
<proteinExistence type="inferred from homology"/>
<organism evidence="5 6">
    <name type="scientific">Breznakiella homolactica</name>
    <dbReference type="NCBI Taxonomy" id="2798577"/>
    <lineage>
        <taxon>Bacteria</taxon>
        <taxon>Pseudomonadati</taxon>
        <taxon>Spirochaetota</taxon>
        <taxon>Spirochaetia</taxon>
        <taxon>Spirochaetales</taxon>
        <taxon>Breznakiellaceae</taxon>
        <taxon>Breznakiella</taxon>
    </lineage>
</organism>
<dbReference type="PANTHER" id="PTHR20842">
    <property type="entry name" value="PROTEASE S51 ALPHA-ASPARTYL DIPEPTIDASE"/>
    <property type="match status" value="1"/>
</dbReference>
<evidence type="ECO:0000256" key="2">
    <source>
        <dbReference type="ARBA" id="ARBA00022670"/>
    </source>
</evidence>
<evidence type="ECO:0000313" key="6">
    <source>
        <dbReference type="Proteomes" id="UP000595917"/>
    </source>
</evidence>
<evidence type="ECO:0000313" key="5">
    <source>
        <dbReference type="EMBL" id="QQO07653.1"/>
    </source>
</evidence>
<keyword evidence="2" id="KW-0645">Protease</keyword>
<protein>
    <submittedName>
        <fullName evidence="5">Peptidase E</fullName>
    </submittedName>
</protein>
<evidence type="ECO:0000256" key="3">
    <source>
        <dbReference type="ARBA" id="ARBA00022801"/>
    </source>
</evidence>
<dbReference type="PANTHER" id="PTHR20842:SF0">
    <property type="entry name" value="ALPHA-ASPARTYL DIPEPTIDASE"/>
    <property type="match status" value="1"/>
</dbReference>
<sequence length="208" mass="23498">MINLFLTSYFTRVVELFPRFTGNTCFNKRVVFIPTANIVETVNFYVDSDKKELEKLGLVIDELEISTAPQNEIIEKIFQADYVFMEGGNSFFLLQELKRTGTDALVTEHIRKGKIYIGCSAGSMVVSKTIEYEKYMDEPDDVTAAPGLANDFTALGIVDFSVVPHYDPDNKPAQEIIKLYSEQYNLRPISDNQVITVVGNRVEIESAE</sequence>
<keyword evidence="6" id="KW-1185">Reference proteome</keyword>
<accession>A0A7T8B9Y0</accession>
<dbReference type="Gene3D" id="3.40.50.880">
    <property type="match status" value="1"/>
</dbReference>
<dbReference type="Pfam" id="PF03575">
    <property type="entry name" value="Peptidase_S51"/>
    <property type="match status" value="1"/>
</dbReference>
<dbReference type="KEGG" id="bhc:JFL75_11925"/>
<evidence type="ECO:0000256" key="4">
    <source>
        <dbReference type="ARBA" id="ARBA00022825"/>
    </source>
</evidence>
<keyword evidence="4" id="KW-0720">Serine protease</keyword>
<name>A0A7T8B9Y0_9SPIR</name>
<evidence type="ECO:0000256" key="1">
    <source>
        <dbReference type="ARBA" id="ARBA00006534"/>
    </source>
</evidence>
<dbReference type="InterPro" id="IPR005320">
    <property type="entry name" value="Peptidase_S51"/>
</dbReference>
<keyword evidence="3" id="KW-0378">Hydrolase</keyword>
<dbReference type="Proteomes" id="UP000595917">
    <property type="component" value="Chromosome"/>
</dbReference>
<gene>
    <name evidence="5" type="ORF">JFL75_11925</name>
</gene>
<dbReference type="GO" id="GO:0008236">
    <property type="term" value="F:serine-type peptidase activity"/>
    <property type="evidence" value="ECO:0007669"/>
    <property type="project" value="UniProtKB-KW"/>
</dbReference>
<reference evidence="5" key="1">
    <citation type="submission" date="2021-01" db="EMBL/GenBank/DDBJ databases">
        <title>Description of Breznakiella homolactica.</title>
        <authorList>
            <person name="Song Y."/>
            <person name="Brune A."/>
        </authorList>
    </citation>
    <scope>NUCLEOTIDE SEQUENCE</scope>
    <source>
        <strain evidence="5">RmG30</strain>
    </source>
</reference>
<dbReference type="EMBL" id="CP067089">
    <property type="protein sequence ID" value="QQO07653.1"/>
    <property type="molecule type" value="Genomic_DNA"/>
</dbReference>
<dbReference type="RefSeq" id="WP_215624959.1">
    <property type="nucleotide sequence ID" value="NZ_CP067089.2"/>
</dbReference>
<dbReference type="InterPro" id="IPR029062">
    <property type="entry name" value="Class_I_gatase-like"/>
</dbReference>
<comment type="similarity">
    <text evidence="1">Belongs to the peptidase S51 family.</text>
</comment>